<keyword evidence="3" id="KW-0812">Transmembrane</keyword>
<dbReference type="Proteomes" id="UP000023152">
    <property type="component" value="Unassembled WGS sequence"/>
</dbReference>
<keyword evidence="3" id="KW-1133">Transmembrane helix</keyword>
<evidence type="ECO:0000256" key="1">
    <source>
        <dbReference type="SAM" id="Coils"/>
    </source>
</evidence>
<evidence type="ECO:0000313" key="4">
    <source>
        <dbReference type="EMBL" id="ETO30844.1"/>
    </source>
</evidence>
<keyword evidence="1" id="KW-0175">Coiled coil</keyword>
<accession>X6NYD1</accession>
<feature type="region of interest" description="Disordered" evidence="2">
    <location>
        <begin position="516"/>
        <end position="538"/>
    </location>
</feature>
<gene>
    <name evidence="4" type="ORF">RFI_06280</name>
</gene>
<feature type="coiled-coil region" evidence="1">
    <location>
        <begin position="414"/>
        <end position="472"/>
    </location>
</feature>
<proteinExistence type="predicted"/>
<evidence type="ECO:0000256" key="3">
    <source>
        <dbReference type="SAM" id="Phobius"/>
    </source>
</evidence>
<dbReference type="AlphaFoldDB" id="X6NYD1"/>
<organism evidence="4 5">
    <name type="scientific">Reticulomyxa filosa</name>
    <dbReference type="NCBI Taxonomy" id="46433"/>
    <lineage>
        <taxon>Eukaryota</taxon>
        <taxon>Sar</taxon>
        <taxon>Rhizaria</taxon>
        <taxon>Retaria</taxon>
        <taxon>Foraminifera</taxon>
        <taxon>Monothalamids</taxon>
        <taxon>Reticulomyxidae</taxon>
        <taxon>Reticulomyxa</taxon>
    </lineage>
</organism>
<sequence>MELKRSTSFSLAYKSYEGKKKGKSPNKQDKTENSVRFFNPLFHRLKAKLCQANKFGYYLNGNGYLNREELESLATQMKAEGQEAIDWDELYTRLAKDERGIPYQAKLNEIELILKETPDLTDDDVLRMGLEIFVACKKKKKKKKGDVVTDTNSWSIEELESVVMQMKSKPFTKYYQSRLYDQMLEWIKYNMGQMTNDSDMASNESYSPADDGYIEEEKIDTRQITLLDEMNENIDAETKAAAAETDRQYQNATNPSFMPLSSSNAFSPTTKQLHLFAMGQDFHRDESDEDEPKLPRASTMTYSTNMNKYPKMRRSTRNSFIHGHRRSGGGTRGGERGEYLHDLNLQLLKSQQLLQRYQKEMSVWKHRYKDLSEQVVEKEREEQHLQKYHLDVDTFNNEFFDELHTKFQALETDHQELLLKFQDTQAKIQELEQRADEATQLERDLQHLQDQNQQLQLQNNLLRDELDDIVKKNTKLHELIHIFEQMQIKFDDSFPNVNAYVADRVSLKDEHSHLSELLNNNSNDNDNDNNNDDNNDNNNNNNNMAMIILILIIISDLSQDYSMLGSPVMTRLPHALVEELAITDDNASLYGHVSEIKHTTFIPDKLMLDKSTQTDFSRPSIVIDKHEQEDIAFSNHSTKLAVFGIVTVTGLFMWYRWKKKNQNQIDSKVFQLFTLSSLSKQLFLFVWLVSVHFVFASLFAIVYFFFFLRISALLFFLCYTYSQKSLCIFSMVQSVFIQKILVNSFFYMKLLIRNILQKANKLTKKQTSLRLMFCDFSFQNNFRTHLTFYVSMSREKYFFRNLVKDRKKNKKIKNELKHHDQNLK</sequence>
<feature type="transmembrane region" description="Helical" evidence="3">
    <location>
        <begin position="640"/>
        <end position="657"/>
    </location>
</feature>
<dbReference type="PANTHER" id="PTHR20916">
    <property type="entry name" value="CYSTEINE AND GLYCINE-RICH PROTEIN 2 BINDING PROTEIN"/>
    <property type="match status" value="1"/>
</dbReference>
<evidence type="ECO:0000256" key="2">
    <source>
        <dbReference type="SAM" id="MobiDB-lite"/>
    </source>
</evidence>
<protein>
    <submittedName>
        <fullName evidence="4">Uncharacterized protein</fullName>
    </submittedName>
</protein>
<name>X6NYD1_RETFI</name>
<comment type="caution">
    <text evidence="4">The sequence shown here is derived from an EMBL/GenBank/DDBJ whole genome shotgun (WGS) entry which is preliminary data.</text>
</comment>
<evidence type="ECO:0000313" key="5">
    <source>
        <dbReference type="Proteomes" id="UP000023152"/>
    </source>
</evidence>
<feature type="transmembrane region" description="Helical" evidence="3">
    <location>
        <begin position="726"/>
        <end position="748"/>
    </location>
</feature>
<dbReference type="EMBL" id="ASPP01005285">
    <property type="protein sequence ID" value="ETO30844.1"/>
    <property type="molecule type" value="Genomic_DNA"/>
</dbReference>
<feature type="compositionally biased region" description="Acidic residues" evidence="2">
    <location>
        <begin position="525"/>
        <end position="535"/>
    </location>
</feature>
<feature type="transmembrane region" description="Helical" evidence="3">
    <location>
        <begin position="695"/>
        <end position="719"/>
    </location>
</feature>
<keyword evidence="5" id="KW-1185">Reference proteome</keyword>
<feature type="coiled-coil region" evidence="1">
    <location>
        <begin position="340"/>
        <end position="388"/>
    </location>
</feature>
<reference evidence="4 5" key="1">
    <citation type="journal article" date="2013" name="Curr. Biol.">
        <title>The Genome of the Foraminiferan Reticulomyxa filosa.</title>
        <authorList>
            <person name="Glockner G."/>
            <person name="Hulsmann N."/>
            <person name="Schleicher M."/>
            <person name="Noegel A.A."/>
            <person name="Eichinger L."/>
            <person name="Gallinger C."/>
            <person name="Pawlowski J."/>
            <person name="Sierra R."/>
            <person name="Euteneuer U."/>
            <person name="Pillet L."/>
            <person name="Moustafa A."/>
            <person name="Platzer M."/>
            <person name="Groth M."/>
            <person name="Szafranski K."/>
            <person name="Schliwa M."/>
        </authorList>
    </citation>
    <scope>NUCLEOTIDE SEQUENCE [LARGE SCALE GENOMIC DNA]</scope>
</reference>
<keyword evidence="3" id="KW-0472">Membrane</keyword>
<dbReference type="PANTHER" id="PTHR20916:SF18">
    <property type="entry name" value="IPT_TIG DOMAIN-CONTAINING PROTEIN"/>
    <property type="match status" value="1"/>
</dbReference>
<feature type="transmembrane region" description="Helical" evidence="3">
    <location>
        <begin position="669"/>
        <end position="689"/>
    </location>
</feature>